<keyword evidence="3" id="KW-1185">Reference proteome</keyword>
<dbReference type="AlphaFoldDB" id="A0A2Z6M4F8"/>
<dbReference type="OrthoDB" id="1436645at2759"/>
<feature type="compositionally biased region" description="Polar residues" evidence="1">
    <location>
        <begin position="52"/>
        <end position="63"/>
    </location>
</feature>
<gene>
    <name evidence="2" type="ORF">TSUD_78660</name>
</gene>
<reference evidence="3" key="1">
    <citation type="journal article" date="2017" name="Front. Plant Sci.">
        <title>Climate Clever Clovers: New Paradigm to Reduce the Environmental Footprint of Ruminants by Breeding Low Methanogenic Forages Utilizing Haplotype Variation.</title>
        <authorList>
            <person name="Kaur P."/>
            <person name="Appels R."/>
            <person name="Bayer P.E."/>
            <person name="Keeble-Gagnere G."/>
            <person name="Wang J."/>
            <person name="Hirakawa H."/>
            <person name="Shirasawa K."/>
            <person name="Vercoe P."/>
            <person name="Stefanova K."/>
            <person name="Durmic Z."/>
            <person name="Nichols P."/>
            <person name="Revell C."/>
            <person name="Isobe S.N."/>
            <person name="Edwards D."/>
            <person name="Erskine W."/>
        </authorList>
    </citation>
    <scope>NUCLEOTIDE SEQUENCE [LARGE SCALE GENOMIC DNA]</scope>
    <source>
        <strain evidence="3">cv. Daliak</strain>
    </source>
</reference>
<accession>A0A2Z6M4F8</accession>
<feature type="compositionally biased region" description="Acidic residues" evidence="1">
    <location>
        <begin position="68"/>
        <end position="97"/>
    </location>
</feature>
<dbReference type="Proteomes" id="UP000242715">
    <property type="component" value="Unassembled WGS sequence"/>
</dbReference>
<protein>
    <submittedName>
        <fullName evidence="2">Uncharacterized protein</fullName>
    </submittedName>
</protein>
<feature type="region of interest" description="Disordered" evidence="1">
    <location>
        <begin position="52"/>
        <end position="97"/>
    </location>
</feature>
<name>A0A2Z6M4F8_TRISU</name>
<evidence type="ECO:0000313" key="2">
    <source>
        <dbReference type="EMBL" id="GAU19740.1"/>
    </source>
</evidence>
<sequence>METEQSLMMVTLRFGALTYVTEALVTLLASAVVKATLLAPELYALMLTNMPTTKGESQTQTQDKQLDAEGEDGNEDEDDEDDDGDGAFGEGEDELQS</sequence>
<dbReference type="EMBL" id="DF973203">
    <property type="protein sequence ID" value="GAU19740.1"/>
    <property type="molecule type" value="Genomic_DNA"/>
</dbReference>
<proteinExistence type="predicted"/>
<organism evidence="2 3">
    <name type="scientific">Trifolium subterraneum</name>
    <name type="common">Subterranean clover</name>
    <dbReference type="NCBI Taxonomy" id="3900"/>
    <lineage>
        <taxon>Eukaryota</taxon>
        <taxon>Viridiplantae</taxon>
        <taxon>Streptophyta</taxon>
        <taxon>Embryophyta</taxon>
        <taxon>Tracheophyta</taxon>
        <taxon>Spermatophyta</taxon>
        <taxon>Magnoliopsida</taxon>
        <taxon>eudicotyledons</taxon>
        <taxon>Gunneridae</taxon>
        <taxon>Pentapetalae</taxon>
        <taxon>rosids</taxon>
        <taxon>fabids</taxon>
        <taxon>Fabales</taxon>
        <taxon>Fabaceae</taxon>
        <taxon>Papilionoideae</taxon>
        <taxon>50 kb inversion clade</taxon>
        <taxon>NPAAA clade</taxon>
        <taxon>Hologalegina</taxon>
        <taxon>IRL clade</taxon>
        <taxon>Trifolieae</taxon>
        <taxon>Trifolium</taxon>
    </lineage>
</organism>
<evidence type="ECO:0000313" key="3">
    <source>
        <dbReference type="Proteomes" id="UP000242715"/>
    </source>
</evidence>
<evidence type="ECO:0000256" key="1">
    <source>
        <dbReference type="SAM" id="MobiDB-lite"/>
    </source>
</evidence>